<evidence type="ECO:0000256" key="6">
    <source>
        <dbReference type="ARBA" id="ARBA00023033"/>
    </source>
</evidence>
<evidence type="ECO:0000256" key="1">
    <source>
        <dbReference type="ARBA" id="ARBA00001971"/>
    </source>
</evidence>
<proteinExistence type="inferred from homology"/>
<dbReference type="InterPro" id="IPR036396">
    <property type="entry name" value="Cyt_P450_sf"/>
</dbReference>
<evidence type="ECO:0000256" key="7">
    <source>
        <dbReference type="PIRSR" id="PIRSR602403-1"/>
    </source>
</evidence>
<dbReference type="InterPro" id="IPR002403">
    <property type="entry name" value="Cyt_P450_E_grp-IV"/>
</dbReference>
<dbReference type="CDD" id="cd11069">
    <property type="entry name" value="CYP_FUM15-like"/>
    <property type="match status" value="1"/>
</dbReference>
<comment type="cofactor">
    <cofactor evidence="1 7">
        <name>heme</name>
        <dbReference type="ChEBI" id="CHEBI:30413"/>
    </cofactor>
</comment>
<dbReference type="PANTHER" id="PTHR24305:SF166">
    <property type="entry name" value="CYTOCHROME P450 12A4, MITOCHONDRIAL-RELATED"/>
    <property type="match status" value="1"/>
</dbReference>
<dbReference type="OrthoDB" id="1470350at2759"/>
<dbReference type="InterPro" id="IPR050121">
    <property type="entry name" value="Cytochrome_P450_monoxygenase"/>
</dbReference>
<dbReference type="STRING" id="45235.A0A2K3QGP7"/>
<dbReference type="InterPro" id="IPR001128">
    <property type="entry name" value="Cyt_P450"/>
</dbReference>
<keyword evidence="4 7" id="KW-0479">Metal-binding</keyword>
<evidence type="ECO:0000256" key="2">
    <source>
        <dbReference type="ARBA" id="ARBA00010617"/>
    </source>
</evidence>
<evidence type="ECO:0000256" key="4">
    <source>
        <dbReference type="ARBA" id="ARBA00022723"/>
    </source>
</evidence>
<keyword evidence="6" id="KW-0560">Oxidoreductase</keyword>
<dbReference type="AlphaFoldDB" id="A0A2K3QGP7"/>
<evidence type="ECO:0000256" key="3">
    <source>
        <dbReference type="ARBA" id="ARBA00022617"/>
    </source>
</evidence>
<dbReference type="GO" id="GO:0016705">
    <property type="term" value="F:oxidoreductase activity, acting on paired donors, with incorporation or reduction of molecular oxygen"/>
    <property type="evidence" value="ECO:0007669"/>
    <property type="project" value="InterPro"/>
</dbReference>
<dbReference type="Gene3D" id="1.10.630.10">
    <property type="entry name" value="Cytochrome P450"/>
    <property type="match status" value="1"/>
</dbReference>
<protein>
    <submittedName>
        <fullName evidence="8">Cytochrome p450 3a13</fullName>
    </submittedName>
</protein>
<feature type="binding site" description="axial binding residue" evidence="7">
    <location>
        <position position="531"/>
    </location>
    <ligand>
        <name>heme</name>
        <dbReference type="ChEBI" id="CHEBI:30413"/>
    </ligand>
    <ligandPart>
        <name>Fe</name>
        <dbReference type="ChEBI" id="CHEBI:18248"/>
    </ligandPart>
</feature>
<keyword evidence="3 7" id="KW-0349">Heme</keyword>
<name>A0A2K3QGP7_9HYPO</name>
<dbReference type="PANTHER" id="PTHR24305">
    <property type="entry name" value="CYTOCHROME P450"/>
    <property type="match status" value="1"/>
</dbReference>
<keyword evidence="5 7" id="KW-0408">Iron</keyword>
<dbReference type="PRINTS" id="PR00465">
    <property type="entry name" value="EP450IV"/>
</dbReference>
<keyword evidence="6" id="KW-0503">Monooxygenase</keyword>
<comment type="caution">
    <text evidence="8">The sequence shown here is derived from an EMBL/GenBank/DDBJ whole genome shotgun (WGS) entry which is preliminary data.</text>
</comment>
<accession>A0A2K3QGP7</accession>
<evidence type="ECO:0000313" key="9">
    <source>
        <dbReference type="Proteomes" id="UP000236621"/>
    </source>
</evidence>
<dbReference type="EMBL" id="NRSZ01000514">
    <property type="protein sequence ID" value="PNY26685.1"/>
    <property type="molecule type" value="Genomic_DNA"/>
</dbReference>
<dbReference type="SUPFAM" id="SSF48264">
    <property type="entry name" value="Cytochrome P450"/>
    <property type="match status" value="1"/>
</dbReference>
<evidence type="ECO:0000256" key="5">
    <source>
        <dbReference type="ARBA" id="ARBA00023004"/>
    </source>
</evidence>
<reference evidence="8 9" key="1">
    <citation type="submission" date="2017-08" db="EMBL/GenBank/DDBJ databases">
        <title>Harnessing the power of phylogenomics to disentangle the directionality and signatures of interkingdom host jumping in the parasitic fungal genus Tolypocladium.</title>
        <authorList>
            <person name="Quandt C.A."/>
            <person name="Patterson W."/>
            <person name="Spatafora J.W."/>
        </authorList>
    </citation>
    <scope>NUCLEOTIDE SEQUENCE [LARGE SCALE GENOMIC DNA]</scope>
    <source>
        <strain evidence="8 9">CBS 113982</strain>
    </source>
</reference>
<keyword evidence="9" id="KW-1185">Reference proteome</keyword>
<dbReference type="GO" id="GO:0020037">
    <property type="term" value="F:heme binding"/>
    <property type="evidence" value="ECO:0007669"/>
    <property type="project" value="InterPro"/>
</dbReference>
<comment type="similarity">
    <text evidence="2">Belongs to the cytochrome P450 family.</text>
</comment>
<organism evidence="8 9">
    <name type="scientific">Tolypocladium capitatum</name>
    <dbReference type="NCBI Taxonomy" id="45235"/>
    <lineage>
        <taxon>Eukaryota</taxon>
        <taxon>Fungi</taxon>
        <taxon>Dikarya</taxon>
        <taxon>Ascomycota</taxon>
        <taxon>Pezizomycotina</taxon>
        <taxon>Sordariomycetes</taxon>
        <taxon>Hypocreomycetidae</taxon>
        <taxon>Hypocreales</taxon>
        <taxon>Ophiocordycipitaceae</taxon>
        <taxon>Tolypocladium</taxon>
    </lineage>
</organism>
<evidence type="ECO:0000313" key="8">
    <source>
        <dbReference type="EMBL" id="PNY26685.1"/>
    </source>
</evidence>
<sequence length="588" mass="66680">MASGISFRGATIAALFEGLAIAKYFPHLLSSGSTDKSASSLIESCSIALALNYVLLLFYSKFLYRVFLSPLRNIPRPKVCTNLHSSFNLANYAHHSINKWYLGRLIYTRFVRQEHQGQLLLEVARDTPNDGLLLLREGVQDRLLAVSIPVAAELLVRKSYDFKKPQNVRNFMRHFLGDGLIIVEGERHQWLRKNSQKAFNYRHIKDMYPMMWTKALTLQKAMEEEIRQKNGVASSDFTSAAPVKFEMCSWALKITFDVIGIAGLGRDFNLLKNADDQLAHDYEMVTGNHMLLYFVMSMWVSFRLVQMLPWDKNLLFKEKTRSLKQTCKDLIQQKRDEILNKGDDHFDILSLLIKSGDFSDEDLGDQLLTYLVAGLKLTWTFPISHDTASATLAWSCYLLAQNPIWQEKLRREVQQTRLPDAMSLAGDALASTLEGLPILNGVLNETLRLYPTVPVTTRVAACDTTLGGQCIPKDTEILLSPWLINRSPEHWGADADAFKPNRWIEDGRPNNSGGAESNYEFMTFLHGPRSCIGQNFAKAELRCLLAAMITKFEWTLGMKESDVIPTGAITIRPHNGLHLNMKIVDRKE</sequence>
<dbReference type="Proteomes" id="UP000236621">
    <property type="component" value="Unassembled WGS sequence"/>
</dbReference>
<dbReference type="Pfam" id="PF00067">
    <property type="entry name" value="p450"/>
    <property type="match status" value="1"/>
</dbReference>
<dbReference type="GO" id="GO:0004497">
    <property type="term" value="F:monooxygenase activity"/>
    <property type="evidence" value="ECO:0007669"/>
    <property type="project" value="UniProtKB-KW"/>
</dbReference>
<dbReference type="PRINTS" id="PR00385">
    <property type="entry name" value="P450"/>
</dbReference>
<gene>
    <name evidence="8" type="ORF">TCAP_03389</name>
</gene>
<dbReference type="GO" id="GO:0005506">
    <property type="term" value="F:iron ion binding"/>
    <property type="evidence" value="ECO:0007669"/>
    <property type="project" value="InterPro"/>
</dbReference>